<feature type="chain" id="PRO_5001929795" description="Circumsporozoite protein" evidence="1">
    <location>
        <begin position="19"/>
        <end position="78"/>
    </location>
</feature>
<dbReference type="AlphaFoldDB" id="A0A097EI18"/>
<dbReference type="KEGG" id="stax:MC45_13545"/>
<dbReference type="PROSITE" id="PS51257">
    <property type="entry name" value="PROKAR_LIPOPROTEIN"/>
    <property type="match status" value="1"/>
</dbReference>
<keyword evidence="1" id="KW-0732">Signal</keyword>
<evidence type="ECO:0000256" key="1">
    <source>
        <dbReference type="SAM" id="SignalP"/>
    </source>
</evidence>
<protein>
    <recommendedName>
        <fullName evidence="4">Circumsporozoite protein</fullName>
    </recommendedName>
</protein>
<evidence type="ECO:0008006" key="4">
    <source>
        <dbReference type="Google" id="ProtNLM"/>
    </source>
</evidence>
<dbReference type="RefSeq" id="WP_038664143.1">
    <property type="nucleotide sequence ID" value="NZ_CP009571.1"/>
</dbReference>
<dbReference type="EMBL" id="CP009571">
    <property type="protein sequence ID" value="AIT07220.1"/>
    <property type="molecule type" value="Genomic_DNA"/>
</dbReference>
<proteinExistence type="predicted"/>
<organism evidence="2 3">
    <name type="scientific">Sphingomonas taxi</name>
    <dbReference type="NCBI Taxonomy" id="1549858"/>
    <lineage>
        <taxon>Bacteria</taxon>
        <taxon>Pseudomonadati</taxon>
        <taxon>Pseudomonadota</taxon>
        <taxon>Alphaproteobacteria</taxon>
        <taxon>Sphingomonadales</taxon>
        <taxon>Sphingomonadaceae</taxon>
        <taxon>Sphingomonas</taxon>
    </lineage>
</organism>
<sequence length="78" mass="7440">MKITILAPALALAALSLAACGPKTDAGNNAAATDTLTLNEEGDAGLSNSGDFATGNDITLANDAAADNALAPAAGNAL</sequence>
<gene>
    <name evidence="2" type="ORF">MC45_13545</name>
</gene>
<keyword evidence="3" id="KW-1185">Reference proteome</keyword>
<dbReference type="eggNOG" id="ENOG5032QPE">
    <property type="taxonomic scope" value="Bacteria"/>
</dbReference>
<accession>A0A097EI18</accession>
<evidence type="ECO:0000313" key="2">
    <source>
        <dbReference type="EMBL" id="AIT07220.1"/>
    </source>
</evidence>
<dbReference type="HOGENOM" id="CLU_2620246_0_0_5"/>
<dbReference type="Proteomes" id="UP000033200">
    <property type="component" value="Chromosome"/>
</dbReference>
<evidence type="ECO:0000313" key="3">
    <source>
        <dbReference type="Proteomes" id="UP000033200"/>
    </source>
</evidence>
<feature type="signal peptide" evidence="1">
    <location>
        <begin position="1"/>
        <end position="18"/>
    </location>
</feature>
<name>A0A097EI18_9SPHN</name>
<dbReference type="STRING" id="1549858.MC45_13545"/>
<reference evidence="2 3" key="1">
    <citation type="submission" date="2014-09" db="EMBL/GenBank/DDBJ databases">
        <title>Using Illumina technology Improving SMRT sequencing Genome Assembly by RASTools.</title>
        <authorList>
            <person name="Zhou Y."/>
            <person name="Ma T."/>
            <person name="Liu T."/>
        </authorList>
    </citation>
    <scope>NUCLEOTIDE SEQUENCE [LARGE SCALE GENOMIC DNA]</scope>
    <source>
        <strain evidence="2 3">ATCC 55669</strain>
    </source>
</reference>